<feature type="domain" description="DUF4440" evidence="1">
    <location>
        <begin position="15"/>
        <end position="122"/>
    </location>
</feature>
<name>A0AAE3VXJ4_9ACTN</name>
<evidence type="ECO:0000313" key="2">
    <source>
        <dbReference type="EMBL" id="MDQ0365676.1"/>
    </source>
</evidence>
<keyword evidence="3" id="KW-1185">Reference proteome</keyword>
<dbReference type="Pfam" id="PF14534">
    <property type="entry name" value="DUF4440"/>
    <property type="match status" value="1"/>
</dbReference>
<dbReference type="AlphaFoldDB" id="A0AAE3VXJ4"/>
<protein>
    <recommendedName>
        <fullName evidence="1">DUF4440 domain-containing protein</fullName>
    </recommendedName>
</protein>
<accession>A0AAE3VXJ4</accession>
<sequence>MTYTPTNDDVDGLLAWFARYDAHTRDNDTEAMADMALFPLMVMTDDSAGECVGQVWDRPTFIAAMSMAGADSATVEFDNHRSPTFLDADLAVVTTDSTMTIDGETTRTRYVDVMAKQNGEWRFKSMIQSGWGDMLKQHLGA</sequence>
<organism evidence="2 3">
    <name type="scientific">Catenuloplanes indicus</name>
    <dbReference type="NCBI Taxonomy" id="137267"/>
    <lineage>
        <taxon>Bacteria</taxon>
        <taxon>Bacillati</taxon>
        <taxon>Actinomycetota</taxon>
        <taxon>Actinomycetes</taxon>
        <taxon>Micromonosporales</taxon>
        <taxon>Micromonosporaceae</taxon>
        <taxon>Catenuloplanes</taxon>
    </lineage>
</organism>
<dbReference type="Gene3D" id="3.10.450.50">
    <property type="match status" value="1"/>
</dbReference>
<proteinExistence type="predicted"/>
<evidence type="ECO:0000259" key="1">
    <source>
        <dbReference type="Pfam" id="PF14534"/>
    </source>
</evidence>
<comment type="caution">
    <text evidence="2">The sequence shown here is derived from an EMBL/GenBank/DDBJ whole genome shotgun (WGS) entry which is preliminary data.</text>
</comment>
<dbReference type="SUPFAM" id="SSF54427">
    <property type="entry name" value="NTF2-like"/>
    <property type="match status" value="1"/>
</dbReference>
<dbReference type="Proteomes" id="UP001240236">
    <property type="component" value="Unassembled WGS sequence"/>
</dbReference>
<dbReference type="InterPro" id="IPR032710">
    <property type="entry name" value="NTF2-like_dom_sf"/>
</dbReference>
<reference evidence="2 3" key="1">
    <citation type="submission" date="2023-07" db="EMBL/GenBank/DDBJ databases">
        <title>Sequencing the genomes of 1000 actinobacteria strains.</title>
        <authorList>
            <person name="Klenk H.-P."/>
        </authorList>
    </citation>
    <scope>NUCLEOTIDE SEQUENCE [LARGE SCALE GENOMIC DNA]</scope>
    <source>
        <strain evidence="2 3">DSM 44709</strain>
    </source>
</reference>
<dbReference type="RefSeq" id="WP_307238437.1">
    <property type="nucleotide sequence ID" value="NZ_JAUSUZ010000001.1"/>
</dbReference>
<dbReference type="InterPro" id="IPR027843">
    <property type="entry name" value="DUF4440"/>
</dbReference>
<gene>
    <name evidence="2" type="ORF">J2S42_002345</name>
</gene>
<dbReference type="EMBL" id="JAUSUZ010000001">
    <property type="protein sequence ID" value="MDQ0365676.1"/>
    <property type="molecule type" value="Genomic_DNA"/>
</dbReference>
<evidence type="ECO:0000313" key="3">
    <source>
        <dbReference type="Proteomes" id="UP001240236"/>
    </source>
</evidence>